<sequence length="376" mass="41137">MPATLLTVELILKDFNKKLKKDDHVTMKRITHVTLAAAILGCLIGRGLGHGRLWDPPSRSSMWRQEYGTPINYQDNELFCGGFNHQLQLGYKCGICGDPYDGPRDNEEGGKYATGTITRVYQQGQRVTFKIDLTANHKGYFEFKICPTNDPKVKTTQECLDRYPVPLSDGSGTRYTLTSGDSRMYDIDVTLPAGLSCDQCVVQWRYHAGNSWGRDPDGRQCVGCGYQEEFYGCADIKILPGSGQNLATPPSSAPRRAPSSATSGHTLNTGNQINPGGSILKGSTQAGQQGGTVNGGQIMCRGVSGSKDFETWCQLNCQMGNCPQDLCVCENRPYQYESARRQGCRAVGVYSTVPGYDQWCVNNCAANNCPPSICIC</sequence>
<gene>
    <name evidence="3" type="ORF">GSLYS_00005104001</name>
</gene>
<reference evidence="3 4" key="1">
    <citation type="submission" date="2024-04" db="EMBL/GenBank/DDBJ databases">
        <authorList>
            <consortium name="Genoscope - CEA"/>
            <person name="William W."/>
        </authorList>
    </citation>
    <scope>NUCLEOTIDE SEQUENCE [LARGE SCALE GENOMIC DNA]</scope>
</reference>
<evidence type="ECO:0000313" key="3">
    <source>
        <dbReference type="EMBL" id="CAL1530979.1"/>
    </source>
</evidence>
<evidence type="ECO:0000256" key="1">
    <source>
        <dbReference type="SAM" id="MobiDB-lite"/>
    </source>
</evidence>
<evidence type="ECO:0000313" key="4">
    <source>
        <dbReference type="Proteomes" id="UP001497497"/>
    </source>
</evidence>
<keyword evidence="4" id="KW-1185">Reference proteome</keyword>
<name>A0AAV2HEU5_LYMST</name>
<organism evidence="3 4">
    <name type="scientific">Lymnaea stagnalis</name>
    <name type="common">Great pond snail</name>
    <name type="synonym">Helix stagnalis</name>
    <dbReference type="NCBI Taxonomy" id="6523"/>
    <lineage>
        <taxon>Eukaryota</taxon>
        <taxon>Metazoa</taxon>
        <taxon>Spiralia</taxon>
        <taxon>Lophotrochozoa</taxon>
        <taxon>Mollusca</taxon>
        <taxon>Gastropoda</taxon>
        <taxon>Heterobranchia</taxon>
        <taxon>Euthyneura</taxon>
        <taxon>Panpulmonata</taxon>
        <taxon>Hygrophila</taxon>
        <taxon>Lymnaeoidea</taxon>
        <taxon>Lymnaeidae</taxon>
        <taxon>Lymnaea</taxon>
    </lineage>
</organism>
<comment type="caution">
    <text evidence="3">The sequence shown here is derived from an EMBL/GenBank/DDBJ whole genome shotgun (WGS) entry which is preliminary data.</text>
</comment>
<accession>A0AAV2HEU5</accession>
<feature type="domain" description="Chitin-binding type-4" evidence="2">
    <location>
        <begin position="50"/>
        <end position="236"/>
    </location>
</feature>
<evidence type="ECO:0000259" key="2">
    <source>
        <dbReference type="Pfam" id="PF03067"/>
    </source>
</evidence>
<feature type="compositionally biased region" description="Low complexity" evidence="1">
    <location>
        <begin position="247"/>
        <end position="263"/>
    </location>
</feature>
<dbReference type="Pfam" id="PF03067">
    <property type="entry name" value="LPMO_10"/>
    <property type="match status" value="1"/>
</dbReference>
<dbReference type="AlphaFoldDB" id="A0AAV2HEU5"/>
<dbReference type="Proteomes" id="UP001497497">
    <property type="component" value="Unassembled WGS sequence"/>
</dbReference>
<feature type="compositionally biased region" description="Polar residues" evidence="1">
    <location>
        <begin position="264"/>
        <end position="287"/>
    </location>
</feature>
<dbReference type="InterPro" id="IPR004302">
    <property type="entry name" value="Cellulose/chitin-bd_N"/>
</dbReference>
<protein>
    <recommendedName>
        <fullName evidence="2">Chitin-binding type-4 domain-containing protein</fullName>
    </recommendedName>
</protein>
<proteinExistence type="predicted"/>
<feature type="region of interest" description="Disordered" evidence="1">
    <location>
        <begin position="244"/>
        <end position="289"/>
    </location>
</feature>
<dbReference type="EMBL" id="CAXITT010000079">
    <property type="protein sequence ID" value="CAL1530979.1"/>
    <property type="molecule type" value="Genomic_DNA"/>
</dbReference>